<feature type="region of interest" description="Disordered" evidence="9">
    <location>
        <begin position="640"/>
        <end position="704"/>
    </location>
</feature>
<feature type="signal peptide" evidence="10">
    <location>
        <begin position="1"/>
        <end position="24"/>
    </location>
</feature>
<keyword evidence="6" id="KW-0472">Membrane</keyword>
<dbReference type="Pfam" id="PF13928">
    <property type="entry name" value="Flocculin_t3"/>
    <property type="match status" value="2"/>
</dbReference>
<name>N1P0M0_YEASC</name>
<dbReference type="InterPro" id="IPR037524">
    <property type="entry name" value="PA14/GLEYA"/>
</dbReference>
<dbReference type="GO" id="GO:0098552">
    <property type="term" value="C:side of membrane"/>
    <property type="evidence" value="ECO:0007669"/>
    <property type="project" value="UniProtKB-KW"/>
</dbReference>
<dbReference type="InterPro" id="IPR011658">
    <property type="entry name" value="PA14_dom"/>
</dbReference>
<keyword evidence="4" id="KW-0336">GPI-anchor</keyword>
<feature type="compositionally biased region" description="Low complexity" evidence="9">
    <location>
        <begin position="582"/>
        <end position="603"/>
    </location>
</feature>
<dbReference type="Proteomes" id="UP000013192">
    <property type="component" value="Chromosome XI"/>
</dbReference>
<dbReference type="EMBL" id="CM001532">
    <property type="protein sequence ID" value="EIW09348.1"/>
    <property type="molecule type" value="Genomic_DNA"/>
</dbReference>
<evidence type="ECO:0000256" key="4">
    <source>
        <dbReference type="ARBA" id="ARBA00022622"/>
    </source>
</evidence>
<organism evidence="12">
    <name type="scientific">Saccharomyces cerevisiae (strain CEN.PK113-7D)</name>
    <name type="common">Baker's yeast</name>
    <dbReference type="NCBI Taxonomy" id="889517"/>
    <lineage>
        <taxon>Eukaryota</taxon>
        <taxon>Fungi</taxon>
        <taxon>Dikarya</taxon>
        <taxon>Ascomycota</taxon>
        <taxon>Saccharomycotina</taxon>
        <taxon>Saccharomycetes</taxon>
        <taxon>Saccharomycetales</taxon>
        <taxon>Saccharomycetaceae</taxon>
        <taxon>Saccharomyces</taxon>
    </lineage>
</organism>
<evidence type="ECO:0000256" key="5">
    <source>
        <dbReference type="ARBA" id="ARBA00022729"/>
    </source>
</evidence>
<dbReference type="Gene3D" id="2.60.120.1560">
    <property type="match status" value="2"/>
</dbReference>
<evidence type="ECO:0000256" key="9">
    <source>
        <dbReference type="SAM" id="MobiDB-lite"/>
    </source>
</evidence>
<feature type="compositionally biased region" description="Polar residues" evidence="9">
    <location>
        <begin position="690"/>
        <end position="700"/>
    </location>
</feature>
<dbReference type="OrthoDB" id="4070698at2759"/>
<evidence type="ECO:0000256" key="1">
    <source>
        <dbReference type="ARBA" id="ARBA00004196"/>
    </source>
</evidence>
<protein>
    <submittedName>
        <fullName evidence="12">Flo10p</fullName>
    </submittedName>
</protein>
<evidence type="ECO:0000256" key="8">
    <source>
        <dbReference type="ARBA" id="ARBA00023288"/>
    </source>
</evidence>
<dbReference type="InterPro" id="IPR025928">
    <property type="entry name" value="Flocculin_t3_rpt"/>
</dbReference>
<keyword evidence="7" id="KW-0325">Glycoprotein</keyword>
<feature type="chain" id="PRO_5004109394" evidence="10">
    <location>
        <begin position="25"/>
        <end position="953"/>
    </location>
</feature>
<evidence type="ECO:0000256" key="3">
    <source>
        <dbReference type="ARBA" id="ARBA00009615"/>
    </source>
</evidence>
<evidence type="ECO:0000256" key="10">
    <source>
        <dbReference type="SAM" id="SignalP"/>
    </source>
</evidence>
<dbReference type="Gene3D" id="6.10.250.3040">
    <property type="match status" value="1"/>
</dbReference>
<feature type="region of interest" description="Disordered" evidence="9">
    <location>
        <begin position="854"/>
        <end position="891"/>
    </location>
</feature>
<feature type="compositionally biased region" description="Low complexity" evidence="9">
    <location>
        <begin position="861"/>
        <end position="891"/>
    </location>
</feature>
<comment type="subcellular location">
    <subcellularLocation>
        <location evidence="1">Cell envelope</location>
    </subcellularLocation>
    <subcellularLocation>
        <location evidence="2">Membrane</location>
        <topology evidence="2">Lipid-anchor</topology>
        <topology evidence="2">GPI-anchor</topology>
    </subcellularLocation>
</comment>
<proteinExistence type="inferred from homology"/>
<reference evidence="12" key="1">
    <citation type="submission" date="2012-03" db="EMBL/GenBank/DDBJ databases">
        <title>De novo sequencing, assembly and analysis of the genome of the laboratory strain Saccharomyces cerevisiae CEN.PK113-7D, a model for modern industrial biotechnology.</title>
        <authorList>
            <person name="Nijkamp J.F."/>
            <person name="van den Broek M.A."/>
            <person name="Datema E."/>
            <person name="de Kok S."/>
            <person name="Bosman L."/>
            <person name="Luttink M.A."/>
            <person name="Daran-Lapujade P."/>
            <person name="Vongsangnak W."/>
            <person name="Nielsen J."/>
            <person name="Heijne W.H.M."/>
            <person name="Klaassen P."/>
            <person name="Platt D."/>
            <person name="Paddon C.J."/>
            <person name="Koetter P."/>
            <person name="van Ham R.C."/>
            <person name="Reinders M.J.T."/>
            <person name="Pronk J.T."/>
            <person name="de Ridder D."/>
            <person name="Daran J.-M."/>
        </authorList>
    </citation>
    <scope>NUCLEOTIDE SEQUENCE</scope>
    <source>
        <strain evidence="12">CEN.PK113-7D</strain>
    </source>
</reference>
<keyword evidence="8" id="KW-0449">Lipoprotein</keyword>
<evidence type="ECO:0000256" key="7">
    <source>
        <dbReference type="ARBA" id="ARBA00023180"/>
    </source>
</evidence>
<dbReference type="HOGENOM" id="CLU_006076_0_0_1"/>
<dbReference type="AlphaFoldDB" id="N1P0M0"/>
<feature type="region of interest" description="Disordered" evidence="9">
    <location>
        <begin position="582"/>
        <end position="621"/>
    </location>
</feature>
<keyword evidence="5 10" id="KW-0732">Signal</keyword>
<gene>
    <name evidence="12" type="ORF">CENPK1137D_1118</name>
</gene>
<dbReference type="Pfam" id="PF07691">
    <property type="entry name" value="PA14"/>
    <property type="match status" value="1"/>
</dbReference>
<evidence type="ECO:0000256" key="2">
    <source>
        <dbReference type="ARBA" id="ARBA00004589"/>
    </source>
</evidence>
<sequence length="953" mass="99686">MPVAARYIFLTGLFLLSVANVALGTTEACLPAGEKKNGMTINFYQYSLKDSSTYSNPSYMAYGYADAEKLGSVSGQTKLSIDYSIPCNGASDTCACSDDDATEYSASQVVPVKRGVKLCSDNTTLSSKTEKRENDDCDQGAAYWSSDLFGFYTTPTNVTVEMTGYFLPPKTGTYTFGFATVDDSAILSVGGNVAFECCKQEQPPITSTDFTINGIKPWNADAPTDIKGSTYMYAGYYYPIKIVYSNAVSWGTLPVSVVLPDGTEVNDDFEGYVFSFDDNATQAHCSVPNPAEHARTCVSSATSSWSSSEVCTECTETESTSYVTPYVTSSSWSSSEVCTECTETESTSYVTPYVSSSTAAANYTSSFSSSSEVCTECTETESTSTSTPYATSSTGTATSFTASTSNTMTSLVQTDTTVSFSLSSTVSEHTNAPTSSVESNASTFISSNKGSVKSYVTSSIHSITPMYPSNQTVTSSSVVSTPITSESSESSASVTILPSTITSEFKPSTMKTKVVSISSSPTNLITSYDTTSKDSTVGSSTSSVSLISSISLPSSYSASSEQIFHSSIVSSNGQALTSFSSTKVSSSESSESHRTSPTTSSESGIKSSGVEIESTSTSSFSFHETSTASTSVQISSQFVTPSSPISTVAPRSTGLNSQTESTNSSKETMSSENSASVMPSSSATSPKTGKVTSDETSSGFSRDRTTVYRMTSETPSTNEQTTLITVSSCESNSCSNTVSSAVVSTATTTINGITTEYTTWCPLSATELTTVSKLESEEKTTLITVTSCESGVCSETASPAIVSTATATVNDVVTVYSTWSPQATNKLAVSSDIENSASKASFVSEAAETKSISRNNNFVPTSGTTSIETHTTTTSNASENSDNVSASEAVSSKSVTNPVLISVSQQPRGTPASSMIGSSTASLEMSSYLGIANHLLTNSGISIFIASLLLAIV</sequence>
<feature type="domain" description="PA14" evidence="11">
    <location>
        <begin position="111"/>
        <end position="271"/>
    </location>
</feature>
<dbReference type="FunFam" id="2.60.120.1560:FF:000002">
    <property type="entry name" value="Flocculation protein FLO10"/>
    <property type="match status" value="1"/>
</dbReference>
<dbReference type="SMART" id="SM00758">
    <property type="entry name" value="PA14"/>
    <property type="match status" value="1"/>
</dbReference>
<evidence type="ECO:0000259" key="11">
    <source>
        <dbReference type="PROSITE" id="PS51820"/>
    </source>
</evidence>
<accession>N1P0M0</accession>
<feature type="compositionally biased region" description="Low complexity" evidence="9">
    <location>
        <begin position="670"/>
        <end position="686"/>
    </location>
</feature>
<comment type="similarity">
    <text evidence="3">Belongs to the flocculin family.</text>
</comment>
<evidence type="ECO:0000256" key="6">
    <source>
        <dbReference type="ARBA" id="ARBA00023136"/>
    </source>
</evidence>
<feature type="compositionally biased region" description="Polar residues" evidence="9">
    <location>
        <begin position="640"/>
        <end position="668"/>
    </location>
</feature>
<evidence type="ECO:0000313" key="12">
    <source>
        <dbReference type="EMBL" id="EIW09348.1"/>
    </source>
</evidence>
<dbReference type="PROSITE" id="PS51820">
    <property type="entry name" value="PA14"/>
    <property type="match status" value="1"/>
</dbReference>